<dbReference type="OrthoDB" id="9790710at2"/>
<evidence type="ECO:0000313" key="2">
    <source>
        <dbReference type="EMBL" id="RZF60934.1"/>
    </source>
</evidence>
<evidence type="ECO:0000259" key="1">
    <source>
        <dbReference type="Pfam" id="PF13439"/>
    </source>
</evidence>
<dbReference type="GO" id="GO:0016757">
    <property type="term" value="F:glycosyltransferase activity"/>
    <property type="evidence" value="ECO:0007669"/>
    <property type="project" value="UniProtKB-ARBA"/>
</dbReference>
<evidence type="ECO:0000313" key="3">
    <source>
        <dbReference type="Proteomes" id="UP000292085"/>
    </source>
</evidence>
<dbReference type="PANTHER" id="PTHR45947:SF3">
    <property type="entry name" value="SULFOQUINOVOSYL TRANSFERASE SQD2"/>
    <property type="match status" value="1"/>
</dbReference>
<dbReference type="InterPro" id="IPR028098">
    <property type="entry name" value="Glyco_trans_4-like_N"/>
</dbReference>
<dbReference type="InterPro" id="IPR050194">
    <property type="entry name" value="Glycosyltransferase_grp1"/>
</dbReference>
<dbReference type="EMBL" id="SGIS01000044">
    <property type="protein sequence ID" value="RZF60934.1"/>
    <property type="molecule type" value="Genomic_DNA"/>
</dbReference>
<dbReference type="PANTHER" id="PTHR45947">
    <property type="entry name" value="SULFOQUINOVOSYL TRANSFERASE SQD2"/>
    <property type="match status" value="1"/>
</dbReference>
<proteinExistence type="predicted"/>
<protein>
    <submittedName>
        <fullName evidence="2">Glycosyltransferase family 1 protein</fullName>
    </submittedName>
</protein>
<keyword evidence="2" id="KW-0808">Transferase</keyword>
<keyword evidence="3" id="KW-1185">Reference proteome</keyword>
<accession>A0A4Q6XTY8</accession>
<organism evidence="2 3">
    <name type="scientific">Sphingomonas populi</name>
    <dbReference type="NCBI Taxonomy" id="2484750"/>
    <lineage>
        <taxon>Bacteria</taxon>
        <taxon>Pseudomonadati</taxon>
        <taxon>Pseudomonadota</taxon>
        <taxon>Alphaproteobacteria</taxon>
        <taxon>Sphingomonadales</taxon>
        <taxon>Sphingomonadaceae</taxon>
        <taxon>Sphingomonas</taxon>
    </lineage>
</organism>
<sequence>MRIAIATDAWSPQVNGVVRTLQSVRAELERQGHEVLVVSPDLFYSLPCPTYPEIRLALASTGGVGKMLADFNPHAIHLATEGPVCLAARRWCLTQNFPFTTAYHTQFPDYISARTGVNPEWVWRYIRWFHAPAQAILASTRSIEATLKDHDLTRVREWGRGVDLSLFSHETAPDPELRALAQAGAGPIQLYVGRVAVEKNIESFLTASHPGTKVIVGDGPARASLEARFPEAKFLGARFGADLAAAYAAADVFVFPSRTDTFGLVMIEAMACGTPVAAYPVTGPLDVLKPGVGVMDEDLDTAIAQALTLDRRTCAAYGQSFTWEASARQFLKALAPVGLDDAAIAA</sequence>
<dbReference type="CDD" id="cd03814">
    <property type="entry name" value="GT4-like"/>
    <property type="match status" value="1"/>
</dbReference>
<comment type="caution">
    <text evidence="2">The sequence shown here is derived from an EMBL/GenBank/DDBJ whole genome shotgun (WGS) entry which is preliminary data.</text>
</comment>
<dbReference type="Pfam" id="PF13439">
    <property type="entry name" value="Glyco_transf_4"/>
    <property type="match status" value="1"/>
</dbReference>
<dbReference type="Gene3D" id="3.40.50.2000">
    <property type="entry name" value="Glycogen Phosphorylase B"/>
    <property type="match status" value="2"/>
</dbReference>
<feature type="domain" description="Glycosyltransferase subfamily 4-like N-terminal" evidence="1">
    <location>
        <begin position="14"/>
        <end position="165"/>
    </location>
</feature>
<dbReference type="SUPFAM" id="SSF53756">
    <property type="entry name" value="UDP-Glycosyltransferase/glycogen phosphorylase"/>
    <property type="match status" value="1"/>
</dbReference>
<dbReference type="Proteomes" id="UP000292085">
    <property type="component" value="Unassembled WGS sequence"/>
</dbReference>
<dbReference type="RefSeq" id="WP_130159958.1">
    <property type="nucleotide sequence ID" value="NZ_SGIS01000044.1"/>
</dbReference>
<dbReference type="Pfam" id="PF13692">
    <property type="entry name" value="Glyco_trans_1_4"/>
    <property type="match status" value="1"/>
</dbReference>
<reference evidence="2 3" key="1">
    <citation type="submission" date="2019-02" db="EMBL/GenBank/DDBJ databases">
        <authorList>
            <person name="Li Y."/>
        </authorList>
    </citation>
    <scope>NUCLEOTIDE SEQUENCE [LARGE SCALE GENOMIC DNA]</scope>
    <source>
        <strain evidence="2 3">3-7</strain>
    </source>
</reference>
<dbReference type="AlphaFoldDB" id="A0A4Q6XTY8"/>
<gene>
    <name evidence="2" type="ORF">EWE75_20500</name>
</gene>
<name>A0A4Q6XTY8_9SPHN</name>